<organism evidence="2 3">
    <name type="scientific">Rotaria magnacalcarata</name>
    <dbReference type="NCBI Taxonomy" id="392030"/>
    <lineage>
        <taxon>Eukaryota</taxon>
        <taxon>Metazoa</taxon>
        <taxon>Spiralia</taxon>
        <taxon>Gnathifera</taxon>
        <taxon>Rotifera</taxon>
        <taxon>Eurotatoria</taxon>
        <taxon>Bdelloidea</taxon>
        <taxon>Philodinida</taxon>
        <taxon>Philodinidae</taxon>
        <taxon>Rotaria</taxon>
    </lineage>
</organism>
<reference evidence="2" key="1">
    <citation type="submission" date="2021-02" db="EMBL/GenBank/DDBJ databases">
        <authorList>
            <person name="Nowell W R."/>
        </authorList>
    </citation>
    <scope>NUCLEOTIDE SEQUENCE</scope>
</reference>
<proteinExistence type="predicted"/>
<comment type="caution">
    <text evidence="2">The sequence shown here is derived from an EMBL/GenBank/DDBJ whole genome shotgun (WGS) entry which is preliminary data.</text>
</comment>
<dbReference type="Proteomes" id="UP000681720">
    <property type="component" value="Unassembled WGS sequence"/>
</dbReference>
<name>A0A8S3I4E9_9BILA</name>
<evidence type="ECO:0000313" key="3">
    <source>
        <dbReference type="Proteomes" id="UP000681720"/>
    </source>
</evidence>
<accession>A0A8S3I4E9</accession>
<feature type="non-terminal residue" evidence="2">
    <location>
        <position position="99"/>
    </location>
</feature>
<dbReference type="AlphaFoldDB" id="A0A8S3I4E9"/>
<sequence length="99" mass="11747">MEHDLDPLKEKLDGDVTEFFTLLFEYKKSSTDFKHICQGYLNLSDLFQIQPNDHESTLRDMLRIDENTNGATLSTVYRNFQKHFYKRNSTNISKLVSYF</sequence>
<dbReference type="EMBL" id="CAJOBJ010340278">
    <property type="protein sequence ID" value="CAF5194248.1"/>
    <property type="molecule type" value="Genomic_DNA"/>
</dbReference>
<gene>
    <name evidence="1" type="ORF">BYL167_LOCUS65147</name>
    <name evidence="2" type="ORF">GIL414_LOCUS74194</name>
</gene>
<dbReference type="Proteomes" id="UP000681967">
    <property type="component" value="Unassembled WGS sequence"/>
</dbReference>
<evidence type="ECO:0000313" key="2">
    <source>
        <dbReference type="EMBL" id="CAF5194248.1"/>
    </source>
</evidence>
<evidence type="ECO:0000313" key="1">
    <source>
        <dbReference type="EMBL" id="CAF5107119.1"/>
    </source>
</evidence>
<dbReference type="EMBL" id="CAJOBH010240385">
    <property type="protein sequence ID" value="CAF5107119.1"/>
    <property type="molecule type" value="Genomic_DNA"/>
</dbReference>
<protein>
    <submittedName>
        <fullName evidence="2">Uncharacterized protein</fullName>
    </submittedName>
</protein>